<gene>
    <name evidence="3" type="ORF">KI387_038987</name>
</gene>
<evidence type="ECO:0000256" key="1">
    <source>
        <dbReference type="SAM" id="MobiDB-lite"/>
    </source>
</evidence>
<feature type="region of interest" description="Disordered" evidence="1">
    <location>
        <begin position="1"/>
        <end position="37"/>
    </location>
</feature>
<feature type="compositionally biased region" description="Polar residues" evidence="1">
    <location>
        <begin position="1189"/>
        <end position="1214"/>
    </location>
</feature>
<feature type="region of interest" description="Disordered" evidence="1">
    <location>
        <begin position="1437"/>
        <end position="1456"/>
    </location>
</feature>
<dbReference type="OMA" id="RFREGDM"/>
<keyword evidence="4" id="KW-1185">Reference proteome</keyword>
<dbReference type="EMBL" id="JAHRHJ020000011">
    <property type="protein sequence ID" value="KAH9295399.1"/>
    <property type="molecule type" value="Genomic_DNA"/>
</dbReference>
<evidence type="ECO:0000313" key="4">
    <source>
        <dbReference type="Proteomes" id="UP000824469"/>
    </source>
</evidence>
<comment type="caution">
    <text evidence="3">The sequence shown here is derived from an EMBL/GenBank/DDBJ whole genome shotgun (WGS) entry which is preliminary data.</text>
</comment>
<dbReference type="PANTHER" id="PTHR10688">
    <property type="entry name" value="PWWP DOMAIN-CONTAINING PROTEIN"/>
    <property type="match status" value="1"/>
</dbReference>
<dbReference type="SUPFAM" id="SSF63748">
    <property type="entry name" value="Tudor/PWWP/MBT"/>
    <property type="match status" value="1"/>
</dbReference>
<dbReference type="PROSITE" id="PS50812">
    <property type="entry name" value="PWWP"/>
    <property type="match status" value="1"/>
</dbReference>
<feature type="compositionally biased region" description="Low complexity" evidence="1">
    <location>
        <begin position="1232"/>
        <end position="1246"/>
    </location>
</feature>
<accession>A0AA38CCZ0</accession>
<feature type="region of interest" description="Disordered" evidence="1">
    <location>
        <begin position="403"/>
        <end position="511"/>
    </location>
</feature>
<dbReference type="SMART" id="SM00293">
    <property type="entry name" value="PWWP"/>
    <property type="match status" value="1"/>
</dbReference>
<feature type="compositionally biased region" description="Polar residues" evidence="1">
    <location>
        <begin position="1"/>
        <end position="11"/>
    </location>
</feature>
<sequence length="1564" mass="173764">MNSLQDNNNKSSRQRGGGIRTPDHKNKKIRVQKAEDDEDDALPIGKVLIRKGVRPIKRKAPISNTHIEIESKSDDSSLPNDSRVSRVSRFREGDMVWAKVKSHPWWPGQIFNPAFATATAKRSRRSGHVLVAFFGDATFGWFVEANLIPFEPTFREKSKQTVSKSFIEAVEDAVDELHRRAALGLMCNCRNSFNYGSAREGYVEVLVPGWEQSVVYPDRLVEEARDGFRPGQMVDFVKRMAVSPWSGEDRTVGGIKYAGEVRAYRAATAVPVSAKYREDLGFIQKRSEGLLEVYDVAVQQLPVSAKGIQREPVARFSVKDQNGHSEPTDGERMSIVEVQASEKEDTYLFKRRDVVNEKQYRAIGGSLMKGIKKFEIDQETTLLGDADEAGDVSNYLFKKRNQQVEGKAVDNKARRKKAEQGLRREPHGLEEVNKRKRETNDQTSHLDEAHAVENKEERKKAEQGLPREQHSIQEVKRRKRESTDQTSYRDKEAQTVDNKEGRKKAGEGFYREKHNLHEIKREKKITTDMTSHLERRNSADKHSLKRRISETEALKDCASNTDQEIPQRVRLKFDSDDSNKESFLIKSIGSSAPQIEATNKVPTLLPKKKYKKTVQVGAESEETAQIGQTEAFVGSLLNTEHETHDGVSNVSRKKDKAKNEASVKDSVGRSKVAGVIFNKSLPKVSSKKKSAKPVHIGKDLTGTVLHGKVAPSNILSEKAIEGGGEGITKDGTVHENHTADLGNSKWDAVEKDGNILCARLEEGVSTKSDQFEVDVSIGLRSVKETLADAGNLLYSNNGAQESEVTANEDIQNIDDSVTLMNNELQYDACHDSHLEAIHSNDGGNSRLEKKASCHNFKIPSIAEGQGIDNSLKLVSENTNENLLKLDDVIKGQIRSYDEGEASQVSETHYVDGHSVMFDVEKSSPGIKEDIDNVCLASETSTDVGHRLSNEINVVIGTALVSAGEVVEVVCQSPKLKPISDHIVGNKQEGFNRLVISASSGVKEPCSDNSQPMPSTVSKHAMNSLDKLAVGDVCTDIYDGNHDSHPDRRGEAKEDDQGCSSLPSGEDQGIECFARNVDSGFLLHQLLNDLRSIAIDPFYGIKWGGQVDLNRVFLRFRSLMYEKIQDLSYIADTSLNGLPSIGIETENENKENKAVERPLMSLSGYVEANGKDASDNAVIWSRSSEAEQGTAFNIQPVTKLSNDMNQTNEAGSQTNENKKRKLDARSADHSKSSKQAYSSPKKSSSKISAKRHSGISGRDSRESVRHKKRPSQSSDSRKTPEEPMALSMKFPQGFALPSEAQLKARFVRFGQLDISGTRIYCHTNCARVVFKSMSDAEAAFKYATKNSLFGQANVKFKLKQMFHPKEEAVTLQGGLESQNRGFETLQGSVEVPKEVKLSEEVPSPMPDVKFNMLDASIRDEPPQLPDIEMHDLCPLLPSDRPRIEETSDDPPSHEAYPSPLVQLKSCLKKPDESGNSNIKESTRVTFLLDKEHRHDIHDMKNGFSQIESCRDSVPLVSPSHHNAIAPDPPDISGQMMYLLKKCNETVGDIRSSIGYVPYHLFSSSS</sequence>
<feature type="domain" description="PWWP" evidence="2">
    <location>
        <begin position="92"/>
        <end position="153"/>
    </location>
</feature>
<feature type="region of interest" description="Disordered" evidence="1">
    <location>
        <begin position="1039"/>
        <end position="1063"/>
    </location>
</feature>
<feature type="region of interest" description="Disordered" evidence="1">
    <location>
        <begin position="1189"/>
        <end position="1282"/>
    </location>
</feature>
<feature type="compositionally biased region" description="Basic and acidic residues" evidence="1">
    <location>
        <begin position="407"/>
        <end position="511"/>
    </location>
</feature>
<evidence type="ECO:0000259" key="2">
    <source>
        <dbReference type="PROSITE" id="PS50812"/>
    </source>
</evidence>
<reference evidence="3 4" key="1">
    <citation type="journal article" date="2021" name="Nat. Plants">
        <title>The Taxus genome provides insights into paclitaxel biosynthesis.</title>
        <authorList>
            <person name="Xiong X."/>
            <person name="Gou J."/>
            <person name="Liao Q."/>
            <person name="Li Y."/>
            <person name="Zhou Q."/>
            <person name="Bi G."/>
            <person name="Li C."/>
            <person name="Du R."/>
            <person name="Wang X."/>
            <person name="Sun T."/>
            <person name="Guo L."/>
            <person name="Liang H."/>
            <person name="Lu P."/>
            <person name="Wu Y."/>
            <person name="Zhang Z."/>
            <person name="Ro D.K."/>
            <person name="Shang Y."/>
            <person name="Huang S."/>
            <person name="Yan J."/>
        </authorList>
    </citation>
    <scope>NUCLEOTIDE SEQUENCE [LARGE SCALE GENOMIC DNA]</scope>
    <source>
        <strain evidence="3">Ta-2019</strain>
    </source>
</reference>
<proteinExistence type="predicted"/>
<dbReference type="Gene3D" id="2.30.30.140">
    <property type="match status" value="1"/>
</dbReference>
<organism evidence="3 4">
    <name type="scientific">Taxus chinensis</name>
    <name type="common">Chinese yew</name>
    <name type="synonym">Taxus wallichiana var. chinensis</name>
    <dbReference type="NCBI Taxonomy" id="29808"/>
    <lineage>
        <taxon>Eukaryota</taxon>
        <taxon>Viridiplantae</taxon>
        <taxon>Streptophyta</taxon>
        <taxon>Embryophyta</taxon>
        <taxon>Tracheophyta</taxon>
        <taxon>Spermatophyta</taxon>
        <taxon>Pinopsida</taxon>
        <taxon>Pinidae</taxon>
        <taxon>Conifers II</taxon>
        <taxon>Cupressales</taxon>
        <taxon>Taxaceae</taxon>
        <taxon>Taxus</taxon>
    </lineage>
</organism>
<feature type="region of interest" description="Disordered" evidence="1">
    <location>
        <begin position="643"/>
        <end position="665"/>
    </location>
</feature>
<dbReference type="Proteomes" id="UP000824469">
    <property type="component" value="Unassembled WGS sequence"/>
</dbReference>
<name>A0AA38CCZ0_TAXCH</name>
<dbReference type="PANTHER" id="PTHR10688:SF2">
    <property type="entry name" value="PWWP DOMAIN-CONTAINING PROTEIN"/>
    <property type="match status" value="1"/>
</dbReference>
<dbReference type="InterPro" id="IPR000313">
    <property type="entry name" value="PWWP_dom"/>
</dbReference>
<dbReference type="CDD" id="cd05162">
    <property type="entry name" value="PWWP"/>
    <property type="match status" value="1"/>
</dbReference>
<feature type="compositionally biased region" description="Basic and acidic residues" evidence="1">
    <location>
        <begin position="1039"/>
        <end position="1055"/>
    </location>
</feature>
<dbReference type="Pfam" id="PF00855">
    <property type="entry name" value="PWWP"/>
    <property type="match status" value="1"/>
</dbReference>
<protein>
    <recommendedName>
        <fullName evidence="2">PWWP domain-containing protein</fullName>
    </recommendedName>
</protein>
<evidence type="ECO:0000313" key="3">
    <source>
        <dbReference type="EMBL" id="KAH9295399.1"/>
    </source>
</evidence>
<dbReference type="InterPro" id="IPR052657">
    <property type="entry name" value="PDP_family_Arabidopsis"/>
</dbReference>